<sequence>MRRFIDILREAGWKMSFAPTYFLGFDISWLVMKEVFISPYDHRAYSFDDAMRREAPYHPEVEALRRAA</sequence>
<dbReference type="EMBL" id="JBHSYQ010000003">
    <property type="protein sequence ID" value="MFC6996697.1"/>
    <property type="molecule type" value="Genomic_DNA"/>
</dbReference>
<evidence type="ECO:0000313" key="2">
    <source>
        <dbReference type="Proteomes" id="UP001596405"/>
    </source>
</evidence>
<keyword evidence="2" id="KW-1185">Reference proteome</keyword>
<proteinExistence type="predicted"/>
<organism evidence="1 2">
    <name type="scientific">Rufibacter roseus</name>
    <dbReference type="NCBI Taxonomy" id="1567108"/>
    <lineage>
        <taxon>Bacteria</taxon>
        <taxon>Pseudomonadati</taxon>
        <taxon>Bacteroidota</taxon>
        <taxon>Cytophagia</taxon>
        <taxon>Cytophagales</taxon>
        <taxon>Hymenobacteraceae</taxon>
        <taxon>Rufibacter</taxon>
    </lineage>
</organism>
<gene>
    <name evidence="1" type="ORF">ACFQHR_03630</name>
</gene>
<evidence type="ECO:0000313" key="1">
    <source>
        <dbReference type="EMBL" id="MFC6996697.1"/>
    </source>
</evidence>
<reference evidence="2" key="1">
    <citation type="journal article" date="2019" name="Int. J. Syst. Evol. Microbiol.">
        <title>The Global Catalogue of Microorganisms (GCM) 10K type strain sequencing project: providing services to taxonomists for standard genome sequencing and annotation.</title>
        <authorList>
            <consortium name="The Broad Institute Genomics Platform"/>
            <consortium name="The Broad Institute Genome Sequencing Center for Infectious Disease"/>
            <person name="Wu L."/>
            <person name="Ma J."/>
        </authorList>
    </citation>
    <scope>NUCLEOTIDE SEQUENCE [LARGE SCALE GENOMIC DNA]</scope>
    <source>
        <strain evidence="2">CGMCC 4.7393</strain>
    </source>
</reference>
<comment type="caution">
    <text evidence="1">The sequence shown here is derived from an EMBL/GenBank/DDBJ whole genome shotgun (WGS) entry which is preliminary data.</text>
</comment>
<protein>
    <submittedName>
        <fullName evidence="1">Uncharacterized protein</fullName>
    </submittedName>
</protein>
<accession>A0ABW2DFP9</accession>
<name>A0ABW2DFP9_9BACT</name>
<dbReference type="RefSeq" id="WP_066622294.1">
    <property type="nucleotide sequence ID" value="NZ_JBHSYQ010000003.1"/>
</dbReference>
<dbReference type="Proteomes" id="UP001596405">
    <property type="component" value="Unassembled WGS sequence"/>
</dbReference>